<evidence type="ECO:0000313" key="3">
    <source>
        <dbReference type="EMBL" id="KGO92009.1"/>
    </source>
</evidence>
<dbReference type="InterPro" id="IPR058514">
    <property type="entry name" value="DUF8201"/>
</dbReference>
<dbReference type="OrthoDB" id="344987at2"/>
<feature type="transmembrane region" description="Helical" evidence="1">
    <location>
        <begin position="199"/>
        <end position="215"/>
    </location>
</feature>
<feature type="transmembrane region" description="Helical" evidence="1">
    <location>
        <begin position="277"/>
        <end position="295"/>
    </location>
</feature>
<feature type="transmembrane region" description="Helical" evidence="1">
    <location>
        <begin position="410"/>
        <end position="430"/>
    </location>
</feature>
<dbReference type="AlphaFoldDB" id="A0A0A2MI72"/>
<feature type="transmembrane region" description="Helical" evidence="1">
    <location>
        <begin position="6"/>
        <end position="26"/>
    </location>
</feature>
<reference evidence="3 4" key="1">
    <citation type="submission" date="2013-09" db="EMBL/GenBank/DDBJ databases">
        <authorList>
            <person name="Zeng Z."/>
            <person name="Chen C."/>
        </authorList>
    </citation>
    <scope>NUCLEOTIDE SEQUENCE [LARGE SCALE GENOMIC DNA]</scope>
    <source>
        <strain evidence="3 4">WB 4.1-42</strain>
    </source>
</reference>
<comment type="caution">
    <text evidence="3">The sequence shown here is derived from an EMBL/GenBank/DDBJ whole genome shotgun (WGS) entry which is preliminary data.</text>
</comment>
<protein>
    <recommendedName>
        <fullName evidence="2">DUF8201 domain-containing protein</fullName>
    </recommendedName>
</protein>
<gene>
    <name evidence="3" type="ORF">Q766_15320</name>
</gene>
<dbReference type="NCBIfam" id="NF047510">
    <property type="entry name" value="LIC_10190_fam"/>
    <property type="match status" value="1"/>
</dbReference>
<evidence type="ECO:0000259" key="2">
    <source>
        <dbReference type="Pfam" id="PF26626"/>
    </source>
</evidence>
<keyword evidence="1" id="KW-0472">Membrane</keyword>
<feature type="transmembrane region" description="Helical" evidence="1">
    <location>
        <begin position="361"/>
        <end position="381"/>
    </location>
</feature>
<dbReference type="Proteomes" id="UP000030111">
    <property type="component" value="Unassembled WGS sequence"/>
</dbReference>
<feature type="transmembrane region" description="Helical" evidence="1">
    <location>
        <begin position="436"/>
        <end position="457"/>
    </location>
</feature>
<keyword evidence="1" id="KW-0812">Transmembrane</keyword>
<dbReference type="eggNOG" id="ENOG5032SWY">
    <property type="taxonomic scope" value="Bacteria"/>
</dbReference>
<evidence type="ECO:0000313" key="4">
    <source>
        <dbReference type="Proteomes" id="UP000030111"/>
    </source>
</evidence>
<dbReference type="Pfam" id="PF26626">
    <property type="entry name" value="DUF8201"/>
    <property type="match status" value="1"/>
</dbReference>
<dbReference type="EMBL" id="JRLY01000013">
    <property type="protein sequence ID" value="KGO92009.1"/>
    <property type="molecule type" value="Genomic_DNA"/>
</dbReference>
<evidence type="ECO:0000256" key="1">
    <source>
        <dbReference type="SAM" id="Phobius"/>
    </source>
</evidence>
<dbReference type="STRING" id="1121898.GCA_000422725_03551"/>
<feature type="domain" description="DUF8201" evidence="2">
    <location>
        <begin position="1"/>
        <end position="415"/>
    </location>
</feature>
<sequence length="554" mass="62234">MIVIAVYWLFLFILLLPLGILAKHVLQLPTQNAVITLLLGIVLLTCGFTLTAFFFKLGAVNLVCWSALSLASGIYFKGEVKQLLTNFGTSLKRLPTYSKTAIAILTVGALFKSAQYPFITDNESYYIQTIKWLNQYGFVKGLANLHVFFAQNSAWHILQAGVNFSFVTNRINDINGFVFLICTVFCVSESEILTQKTRYWLGFVPVFSLLLFLFLDVPSPDLPLLVIVPIIVHLFVTEDSNNSNFKIALLLFIFLVSIKLTILPLGILFVPGLFRKGNIKFALLTGIPIATLWIAKNTIISGYPLYPIAYFKTDFDWAIPNNLFNAIISGTADYGYYRDGSLPAGISMTGKLLLWLQQRDLARIVNIATLLVLGILPFTGILKNKKYRLVYVALLVNFIAVLLTSPQFRYFIYITLCGSLLVIAAVYNYFRAKPVYFKFLAIAGTLAAFVSFVNVGLSDLTRNKLHQEVAQPAVSQIYLPERTTKLPNLNYLKKTTGNLDYYSPEYNFFRYGTADGPLPCVNTNQLEYFEKKLGILPQLRGETLTEGFYSAKIK</sequence>
<proteinExistence type="predicted"/>
<accession>A0A0A2MI72</accession>
<feature type="transmembrane region" description="Helical" evidence="1">
    <location>
        <begin position="249"/>
        <end position="271"/>
    </location>
</feature>
<name>A0A0A2MI72_9FLAO</name>
<keyword evidence="4" id="KW-1185">Reference proteome</keyword>
<feature type="transmembrane region" description="Helical" evidence="1">
    <location>
        <begin position="33"/>
        <end position="53"/>
    </location>
</feature>
<feature type="transmembrane region" description="Helical" evidence="1">
    <location>
        <begin position="59"/>
        <end position="76"/>
    </location>
</feature>
<dbReference type="RefSeq" id="WP_026989654.1">
    <property type="nucleotide sequence ID" value="NZ_AUGP01000001.1"/>
</dbReference>
<keyword evidence="1" id="KW-1133">Transmembrane helix</keyword>
<organism evidence="3 4">
    <name type="scientific">Flavobacterium subsaxonicum WB 4.1-42 = DSM 21790</name>
    <dbReference type="NCBI Taxonomy" id="1121898"/>
    <lineage>
        <taxon>Bacteria</taxon>
        <taxon>Pseudomonadati</taxon>
        <taxon>Bacteroidota</taxon>
        <taxon>Flavobacteriia</taxon>
        <taxon>Flavobacteriales</taxon>
        <taxon>Flavobacteriaceae</taxon>
        <taxon>Flavobacterium</taxon>
    </lineage>
</organism>
<dbReference type="InterPro" id="IPR058065">
    <property type="entry name" value="LIC_10190-like"/>
</dbReference>
<feature type="transmembrane region" description="Helical" evidence="1">
    <location>
        <begin position="387"/>
        <end position="403"/>
    </location>
</feature>